<evidence type="ECO:0000313" key="2">
    <source>
        <dbReference type="EMBL" id="PSK89120.1"/>
    </source>
</evidence>
<dbReference type="RefSeq" id="WP_106525141.1">
    <property type="nucleotide sequence ID" value="NZ_PYGD01000013.1"/>
</dbReference>
<name>A0A2P8CVZ2_9BACT</name>
<proteinExistence type="predicted"/>
<keyword evidence="3" id="KW-1185">Reference proteome</keyword>
<protein>
    <submittedName>
        <fullName evidence="2">Uncharacterized protein</fullName>
    </submittedName>
</protein>
<dbReference type="AlphaFoldDB" id="A0A2P8CVZ2"/>
<feature type="signal peptide" evidence="1">
    <location>
        <begin position="1"/>
        <end position="21"/>
    </location>
</feature>
<accession>A0A2P8CVZ2</accession>
<sequence>MKWSAFLLGVYLLLLSFLPCADSRECIAPEGPRISALSGHEGHQHPQESCTPFCMCACCGTTILFQQVTLFPVPHTVLPQRPSFAGETSFLSYDFRAIWQPPQLRA</sequence>
<evidence type="ECO:0000313" key="3">
    <source>
        <dbReference type="Proteomes" id="UP000240572"/>
    </source>
</evidence>
<dbReference type="EMBL" id="PYGD01000013">
    <property type="protein sequence ID" value="PSK89120.1"/>
    <property type="molecule type" value="Genomic_DNA"/>
</dbReference>
<organism evidence="2 3">
    <name type="scientific">Taibaiella chishuiensis</name>
    <dbReference type="NCBI Taxonomy" id="1434707"/>
    <lineage>
        <taxon>Bacteria</taxon>
        <taxon>Pseudomonadati</taxon>
        <taxon>Bacteroidota</taxon>
        <taxon>Chitinophagia</taxon>
        <taxon>Chitinophagales</taxon>
        <taxon>Chitinophagaceae</taxon>
        <taxon>Taibaiella</taxon>
    </lineage>
</organism>
<feature type="chain" id="PRO_5015105799" evidence="1">
    <location>
        <begin position="22"/>
        <end position="106"/>
    </location>
</feature>
<comment type="caution">
    <text evidence="2">The sequence shown here is derived from an EMBL/GenBank/DDBJ whole genome shotgun (WGS) entry which is preliminary data.</text>
</comment>
<gene>
    <name evidence="2" type="ORF">B0I18_113132</name>
</gene>
<dbReference type="InterPro" id="IPR046601">
    <property type="entry name" value="DUF6660"/>
</dbReference>
<reference evidence="2 3" key="1">
    <citation type="submission" date="2018-03" db="EMBL/GenBank/DDBJ databases">
        <title>Genomic Encyclopedia of Type Strains, Phase III (KMG-III): the genomes of soil and plant-associated and newly described type strains.</title>
        <authorList>
            <person name="Whitman W."/>
        </authorList>
    </citation>
    <scope>NUCLEOTIDE SEQUENCE [LARGE SCALE GENOMIC DNA]</scope>
    <source>
        <strain evidence="2 3">CGMCC 1.12700</strain>
    </source>
</reference>
<dbReference type="OrthoDB" id="997115at2"/>
<evidence type="ECO:0000256" key="1">
    <source>
        <dbReference type="SAM" id="SignalP"/>
    </source>
</evidence>
<dbReference type="Pfam" id="PF20365">
    <property type="entry name" value="DUF6660"/>
    <property type="match status" value="1"/>
</dbReference>
<dbReference type="Proteomes" id="UP000240572">
    <property type="component" value="Unassembled WGS sequence"/>
</dbReference>
<keyword evidence="1" id="KW-0732">Signal</keyword>